<proteinExistence type="predicted"/>
<reference evidence="1" key="2">
    <citation type="submission" date="2022-01" db="EMBL/GenBank/DDBJ databases">
        <authorList>
            <person name="Zivanovic Y."/>
            <person name="Moreira D."/>
            <person name="Lopez-Garcia P."/>
        </authorList>
    </citation>
    <scope>NUCLEOTIDE SEQUENCE</scope>
    <source>
        <strain evidence="1">G9</strain>
    </source>
</reference>
<evidence type="ECO:0000313" key="1">
    <source>
        <dbReference type="EMBL" id="MDG2991495.1"/>
    </source>
</evidence>
<dbReference type="Proteomes" id="UP001154265">
    <property type="component" value="Unassembled WGS sequence"/>
</dbReference>
<dbReference type="Pfam" id="PF12694">
    <property type="entry name" value="cpYpsA"/>
    <property type="match status" value="1"/>
</dbReference>
<comment type="caution">
    <text evidence="1">The sequence shown here is derived from an EMBL/GenBank/DDBJ whole genome shotgun (WGS) entry which is preliminary data.</text>
</comment>
<dbReference type="Gene3D" id="3.40.50.450">
    <property type="match status" value="1"/>
</dbReference>
<keyword evidence="2" id="KW-1185">Reference proteome</keyword>
<organism evidence="1 2">
    <name type="scientific">Candidatus Synechococcus calcipolaris G9</name>
    <dbReference type="NCBI Taxonomy" id="1497997"/>
    <lineage>
        <taxon>Bacteria</taxon>
        <taxon>Bacillati</taxon>
        <taxon>Cyanobacteriota</taxon>
        <taxon>Cyanophyceae</taxon>
        <taxon>Synechococcales</taxon>
        <taxon>Synechococcaceae</taxon>
        <taxon>Synechococcus</taxon>
    </lineage>
</organism>
<dbReference type="RefSeq" id="WP_277867359.1">
    <property type="nucleotide sequence ID" value="NZ_JAKKUT010000002.1"/>
</dbReference>
<evidence type="ECO:0000313" key="2">
    <source>
        <dbReference type="Proteomes" id="UP001154265"/>
    </source>
</evidence>
<dbReference type="InterPro" id="IPR024755">
    <property type="entry name" value="cpYpsA"/>
</dbReference>
<sequence length="169" mass="19348">MGHFILRTGGQSGVDRAVLDFAIHYGLPYEGWCPWGGWAEDYPQPPGLLADYPHLQETASPEPEQRTHWNIRDSDATLILVYGSIFNQRSPGTQLTQAIAQDMNRPCLILDIGQREAYLKLQQWCSELVQRFQEQNFCLNIAGPRESEVSGIYQRSYEFLEVLENMGQR</sequence>
<dbReference type="EMBL" id="JAKKUT010000002">
    <property type="protein sequence ID" value="MDG2991495.1"/>
    <property type="molecule type" value="Genomic_DNA"/>
</dbReference>
<gene>
    <name evidence="1" type="ORF">L3556_11220</name>
</gene>
<reference evidence="1" key="1">
    <citation type="journal article" date="2022" name="Genome Biol. Evol.">
        <title>A New Gene Family Diagnostic for Intracellular Biomineralization of Amorphous Ca Carbonates by Cyanobacteria.</title>
        <authorList>
            <person name="Benzerara K."/>
            <person name="Duprat E."/>
            <person name="Bitard-Feildel T."/>
            <person name="Caumes G."/>
            <person name="Cassier-Chauvat C."/>
            <person name="Chauvat F."/>
            <person name="Dezi M."/>
            <person name="Diop S.I."/>
            <person name="Gaschignard G."/>
            <person name="Gorgen S."/>
            <person name="Gugger M."/>
            <person name="Lopez-Garcia P."/>
            <person name="Millet M."/>
            <person name="Skouri-Panet F."/>
            <person name="Moreira D."/>
            <person name="Callebaut I."/>
        </authorList>
    </citation>
    <scope>NUCLEOTIDE SEQUENCE</scope>
    <source>
        <strain evidence="1">G9</strain>
    </source>
</reference>
<protein>
    <submittedName>
        <fullName evidence="1">Molybdenum carrier protein</fullName>
    </submittedName>
</protein>
<name>A0ABT6F0V4_9SYNE</name>
<accession>A0ABT6F0V4</accession>